<organism evidence="5 6">
    <name type="scientific">Breznakiella homolactica</name>
    <dbReference type="NCBI Taxonomy" id="2798577"/>
    <lineage>
        <taxon>Bacteria</taxon>
        <taxon>Pseudomonadati</taxon>
        <taxon>Spirochaetota</taxon>
        <taxon>Spirochaetia</taxon>
        <taxon>Spirochaetales</taxon>
        <taxon>Breznakiellaceae</taxon>
        <taxon>Breznakiella</taxon>
    </lineage>
</organism>
<keyword evidence="6" id="KW-1185">Reference proteome</keyword>
<evidence type="ECO:0000313" key="5">
    <source>
        <dbReference type="EMBL" id="QQO10496.1"/>
    </source>
</evidence>
<dbReference type="Pfam" id="PF10114">
    <property type="entry name" value="PocR"/>
    <property type="match status" value="1"/>
</dbReference>
<keyword evidence="1" id="KW-0805">Transcription regulation</keyword>
<dbReference type="SMART" id="SM00342">
    <property type="entry name" value="HTH_ARAC"/>
    <property type="match status" value="1"/>
</dbReference>
<dbReference type="PANTHER" id="PTHR43280">
    <property type="entry name" value="ARAC-FAMILY TRANSCRIPTIONAL REGULATOR"/>
    <property type="match status" value="1"/>
</dbReference>
<feature type="domain" description="HTH araC/xylS-type" evidence="4">
    <location>
        <begin position="337"/>
        <end position="435"/>
    </location>
</feature>
<evidence type="ECO:0000256" key="1">
    <source>
        <dbReference type="ARBA" id="ARBA00023015"/>
    </source>
</evidence>
<dbReference type="PANTHER" id="PTHR43280:SF2">
    <property type="entry name" value="HTH-TYPE TRANSCRIPTIONAL REGULATOR EXSA"/>
    <property type="match status" value="1"/>
</dbReference>
<dbReference type="PROSITE" id="PS01124">
    <property type="entry name" value="HTH_ARAC_FAMILY_2"/>
    <property type="match status" value="1"/>
</dbReference>
<dbReference type="InterPro" id="IPR018060">
    <property type="entry name" value="HTH_AraC"/>
</dbReference>
<evidence type="ECO:0000313" key="6">
    <source>
        <dbReference type="Proteomes" id="UP000595917"/>
    </source>
</evidence>
<keyword evidence="3" id="KW-0804">Transcription</keyword>
<dbReference type="RefSeq" id="WP_215627800.1">
    <property type="nucleotide sequence ID" value="NZ_CP067089.2"/>
</dbReference>
<dbReference type="PRINTS" id="PR00032">
    <property type="entry name" value="HTHARAC"/>
</dbReference>
<evidence type="ECO:0000256" key="3">
    <source>
        <dbReference type="ARBA" id="ARBA00023163"/>
    </source>
</evidence>
<keyword evidence="2" id="KW-0238">DNA-binding</keyword>
<dbReference type="GO" id="GO:0003700">
    <property type="term" value="F:DNA-binding transcription factor activity"/>
    <property type="evidence" value="ECO:0007669"/>
    <property type="project" value="InterPro"/>
</dbReference>
<dbReference type="InterPro" id="IPR009057">
    <property type="entry name" value="Homeodomain-like_sf"/>
</dbReference>
<gene>
    <name evidence="5" type="ORF">JFL75_06170</name>
</gene>
<dbReference type="KEGG" id="bhc:JFL75_06170"/>
<dbReference type="GO" id="GO:0043565">
    <property type="term" value="F:sequence-specific DNA binding"/>
    <property type="evidence" value="ECO:0007669"/>
    <property type="project" value="InterPro"/>
</dbReference>
<accession>A0A7T7XQ99</accession>
<reference evidence="5" key="1">
    <citation type="submission" date="2021-01" db="EMBL/GenBank/DDBJ databases">
        <title>Description of Breznakiella homolactica.</title>
        <authorList>
            <person name="Song Y."/>
            <person name="Brune A."/>
        </authorList>
    </citation>
    <scope>NUCLEOTIDE SEQUENCE</scope>
    <source>
        <strain evidence="5">RmG30</strain>
    </source>
</reference>
<evidence type="ECO:0000259" key="4">
    <source>
        <dbReference type="PROSITE" id="PS01124"/>
    </source>
</evidence>
<evidence type="ECO:0000256" key="2">
    <source>
        <dbReference type="ARBA" id="ARBA00023125"/>
    </source>
</evidence>
<dbReference type="Pfam" id="PF12833">
    <property type="entry name" value="HTH_18"/>
    <property type="match status" value="1"/>
</dbReference>
<dbReference type="EMBL" id="CP067089">
    <property type="protein sequence ID" value="QQO10496.1"/>
    <property type="molecule type" value="Genomic_DNA"/>
</dbReference>
<dbReference type="AlphaFoldDB" id="A0A7T7XQ99"/>
<name>A0A7T7XQ99_9SPIR</name>
<dbReference type="SUPFAM" id="SSF46689">
    <property type="entry name" value="Homeodomain-like"/>
    <property type="match status" value="2"/>
</dbReference>
<proteinExistence type="predicted"/>
<dbReference type="Proteomes" id="UP000595917">
    <property type="component" value="Chromosome"/>
</dbReference>
<sequence length="451" mass="51093">MKNIKSIQDVINRRETEPLLKKAFEMAKAYKRAVNADCSVLGKDGHCVGSPDGLGNMFCSLCKKYSDSQEQDNDPSRFPCTDVHLDAVKESQRFGGIYIYMCERGFIYWTSPIFSYGHLVGSFICATVGIDREEAIESIQSMSRGEITYEEAKELLSQVSDATPERVQAMAQILLICAEHLSKGTDDYFETLKRRTEQQSQLSSEIHHLKDQQAAGMVMPGYPLDKERMLMAALRRGDNDTGRKILNELLGNLFFSNPDNFKYMQFRAIELVVLLSRAAFDPSTTEDSVLETNNRYLRRIQEAQNVEELTDILHIIVDRMASQIFSFRGARHAAALRRAERYIWENFSRKISLPEIAAASGLSAPYFSTIFKEEMGENLSSYLNRLRVEKASHLLTETMLSLSEIAGICGFEDQSWFSKIFKQYMGVSPGKYREYGGGLVPEVSEIHNTPS</sequence>
<dbReference type="PROSITE" id="PS50096">
    <property type="entry name" value="IQ"/>
    <property type="match status" value="1"/>
</dbReference>
<dbReference type="Gene3D" id="1.10.10.60">
    <property type="entry name" value="Homeodomain-like"/>
    <property type="match status" value="2"/>
</dbReference>
<dbReference type="InterPro" id="IPR020449">
    <property type="entry name" value="Tscrpt_reg_AraC-type_HTH"/>
</dbReference>
<protein>
    <submittedName>
        <fullName evidence="5">Helix-turn-helix domain-containing protein</fullName>
    </submittedName>
</protein>
<dbReference type="InterPro" id="IPR018771">
    <property type="entry name" value="PocR_dom"/>
</dbReference>